<dbReference type="EMBL" id="JAAVNE010000003">
    <property type="protein sequence ID" value="NKC29768.1"/>
    <property type="molecule type" value="Genomic_DNA"/>
</dbReference>
<feature type="domain" description="Histidine kinase" evidence="10">
    <location>
        <begin position="379"/>
        <end position="602"/>
    </location>
</feature>
<evidence type="ECO:0000256" key="9">
    <source>
        <dbReference type="SAM" id="Phobius"/>
    </source>
</evidence>
<comment type="catalytic activity">
    <reaction evidence="1">
        <text>ATP + protein L-histidine = ADP + protein N-phospho-L-histidine.</text>
        <dbReference type="EC" id="2.7.13.3"/>
    </reaction>
</comment>
<evidence type="ECO:0000259" key="11">
    <source>
        <dbReference type="PROSITE" id="PS50110"/>
    </source>
</evidence>
<dbReference type="InterPro" id="IPR036097">
    <property type="entry name" value="HisK_dim/P_sf"/>
</dbReference>
<dbReference type="SUPFAM" id="SSF47384">
    <property type="entry name" value="Homodimeric domain of signal transducing histidine kinase"/>
    <property type="match status" value="1"/>
</dbReference>
<dbReference type="RefSeq" id="WP_168027400.1">
    <property type="nucleotide sequence ID" value="NZ_JAAVNE010000003.1"/>
</dbReference>
<reference evidence="13 14" key="1">
    <citation type="submission" date="2020-03" db="EMBL/GenBank/DDBJ databases">
        <title>Roseomonas selenitidurans sp. nov. isolated from urban soil.</title>
        <authorList>
            <person name="Liu H."/>
        </authorList>
    </citation>
    <scope>NUCLEOTIDE SEQUENCE [LARGE SCALE GENOMIC DNA]</scope>
    <source>
        <strain evidence="13 14">BU-1</strain>
    </source>
</reference>
<dbReference type="CDD" id="cd12914">
    <property type="entry name" value="PDC1_DGC_like"/>
    <property type="match status" value="1"/>
</dbReference>
<dbReference type="InterPro" id="IPR005467">
    <property type="entry name" value="His_kinase_dom"/>
</dbReference>
<evidence type="ECO:0000256" key="7">
    <source>
        <dbReference type="PROSITE-ProRule" id="PRU00169"/>
    </source>
</evidence>
<dbReference type="PROSITE" id="PS50885">
    <property type="entry name" value="HAMP"/>
    <property type="match status" value="1"/>
</dbReference>
<feature type="modified residue" description="4-aspartylphosphate" evidence="7">
    <location>
        <position position="673"/>
    </location>
</feature>
<dbReference type="PROSITE" id="PS50110">
    <property type="entry name" value="RESPONSE_REGULATORY"/>
    <property type="match status" value="1"/>
</dbReference>
<keyword evidence="8" id="KW-0175">Coiled coil</keyword>
<dbReference type="InterPro" id="IPR003660">
    <property type="entry name" value="HAMP_dom"/>
</dbReference>
<evidence type="ECO:0000256" key="2">
    <source>
        <dbReference type="ARBA" id="ARBA00004370"/>
    </source>
</evidence>
<dbReference type="Gene3D" id="1.10.287.130">
    <property type="match status" value="1"/>
</dbReference>
<organism evidence="13 14">
    <name type="scientific">Falsiroseomonas selenitidurans</name>
    <dbReference type="NCBI Taxonomy" id="2716335"/>
    <lineage>
        <taxon>Bacteria</taxon>
        <taxon>Pseudomonadati</taxon>
        <taxon>Pseudomonadota</taxon>
        <taxon>Alphaproteobacteria</taxon>
        <taxon>Acetobacterales</taxon>
        <taxon>Roseomonadaceae</taxon>
        <taxon>Falsiroseomonas</taxon>
    </lineage>
</organism>
<proteinExistence type="predicted"/>
<comment type="subcellular location">
    <subcellularLocation>
        <location evidence="2">Membrane</location>
    </subcellularLocation>
</comment>
<comment type="caution">
    <text evidence="13">The sequence shown here is derived from an EMBL/GenBank/DDBJ whole genome shotgun (WGS) entry which is preliminary data.</text>
</comment>
<evidence type="ECO:0000313" key="13">
    <source>
        <dbReference type="EMBL" id="NKC29768.1"/>
    </source>
</evidence>
<feature type="transmembrane region" description="Helical" evidence="9">
    <location>
        <begin position="282"/>
        <end position="300"/>
    </location>
</feature>
<evidence type="ECO:0000256" key="4">
    <source>
        <dbReference type="ARBA" id="ARBA00022553"/>
    </source>
</evidence>
<evidence type="ECO:0000256" key="6">
    <source>
        <dbReference type="ARBA" id="ARBA00022777"/>
    </source>
</evidence>
<keyword evidence="9" id="KW-1133">Transmembrane helix</keyword>
<dbReference type="Pfam" id="PF00512">
    <property type="entry name" value="HisKA"/>
    <property type="match status" value="1"/>
</dbReference>
<dbReference type="Pfam" id="PF00072">
    <property type="entry name" value="Response_reg"/>
    <property type="match status" value="1"/>
</dbReference>
<dbReference type="PANTHER" id="PTHR43065">
    <property type="entry name" value="SENSOR HISTIDINE KINASE"/>
    <property type="match status" value="1"/>
</dbReference>
<keyword evidence="5" id="KW-0808">Transferase</keyword>
<dbReference type="InterPro" id="IPR001789">
    <property type="entry name" value="Sig_transdc_resp-reg_receiver"/>
</dbReference>
<dbReference type="InterPro" id="IPR003594">
    <property type="entry name" value="HATPase_dom"/>
</dbReference>
<dbReference type="PROSITE" id="PS50109">
    <property type="entry name" value="HIS_KIN"/>
    <property type="match status" value="1"/>
</dbReference>
<evidence type="ECO:0000259" key="12">
    <source>
        <dbReference type="PROSITE" id="PS50885"/>
    </source>
</evidence>
<evidence type="ECO:0000259" key="10">
    <source>
        <dbReference type="PROSITE" id="PS50109"/>
    </source>
</evidence>
<feature type="domain" description="Response regulatory" evidence="11">
    <location>
        <begin position="623"/>
        <end position="739"/>
    </location>
</feature>
<evidence type="ECO:0000256" key="3">
    <source>
        <dbReference type="ARBA" id="ARBA00012438"/>
    </source>
</evidence>
<dbReference type="PRINTS" id="PR00344">
    <property type="entry name" value="BCTRLSENSOR"/>
</dbReference>
<dbReference type="PANTHER" id="PTHR43065:SF49">
    <property type="entry name" value="HISTIDINE KINASE"/>
    <property type="match status" value="1"/>
</dbReference>
<dbReference type="SUPFAM" id="SSF55874">
    <property type="entry name" value="ATPase domain of HSP90 chaperone/DNA topoisomerase II/histidine kinase"/>
    <property type="match status" value="1"/>
</dbReference>
<dbReference type="Pfam" id="PF00672">
    <property type="entry name" value="HAMP"/>
    <property type="match status" value="1"/>
</dbReference>
<dbReference type="InterPro" id="IPR003661">
    <property type="entry name" value="HisK_dim/P_dom"/>
</dbReference>
<accession>A0ABX1E1S3</accession>
<dbReference type="Gene3D" id="3.30.450.20">
    <property type="entry name" value="PAS domain"/>
    <property type="match status" value="1"/>
</dbReference>
<feature type="transmembrane region" description="Helical" evidence="9">
    <location>
        <begin position="6"/>
        <end position="27"/>
    </location>
</feature>
<dbReference type="Gene3D" id="6.10.340.10">
    <property type="match status" value="1"/>
</dbReference>
<dbReference type="InterPro" id="IPR004358">
    <property type="entry name" value="Sig_transdc_His_kin-like_C"/>
</dbReference>
<keyword evidence="14" id="KW-1185">Reference proteome</keyword>
<keyword evidence="9" id="KW-0812">Transmembrane</keyword>
<dbReference type="SMART" id="SM00448">
    <property type="entry name" value="REC"/>
    <property type="match status" value="1"/>
</dbReference>
<dbReference type="Gene3D" id="3.30.565.10">
    <property type="entry name" value="Histidine kinase-like ATPase, C-terminal domain"/>
    <property type="match status" value="1"/>
</dbReference>
<dbReference type="Proteomes" id="UP000787635">
    <property type="component" value="Unassembled WGS sequence"/>
</dbReference>
<name>A0ABX1E1S3_9PROT</name>
<dbReference type="SMART" id="SM00387">
    <property type="entry name" value="HATPase_c"/>
    <property type="match status" value="1"/>
</dbReference>
<keyword evidence="6" id="KW-0418">Kinase</keyword>
<dbReference type="SMART" id="SM00388">
    <property type="entry name" value="HisKA"/>
    <property type="match status" value="1"/>
</dbReference>
<feature type="domain" description="HAMP" evidence="12">
    <location>
        <begin position="302"/>
        <end position="355"/>
    </location>
</feature>
<protein>
    <recommendedName>
        <fullName evidence="3">histidine kinase</fullName>
        <ecNumber evidence="3">2.7.13.3</ecNumber>
    </recommendedName>
</protein>
<gene>
    <name evidence="13" type="ORF">HEQ75_02755</name>
</gene>
<evidence type="ECO:0000256" key="8">
    <source>
        <dbReference type="SAM" id="Coils"/>
    </source>
</evidence>
<dbReference type="Gene3D" id="3.40.50.2300">
    <property type="match status" value="1"/>
</dbReference>
<feature type="coiled-coil region" evidence="8">
    <location>
        <begin position="343"/>
        <end position="370"/>
    </location>
</feature>
<dbReference type="Pfam" id="PF02518">
    <property type="entry name" value="HATPase_c"/>
    <property type="match status" value="1"/>
</dbReference>
<dbReference type="EC" id="2.7.13.3" evidence="3"/>
<dbReference type="SMART" id="SM00304">
    <property type="entry name" value="HAMP"/>
    <property type="match status" value="1"/>
</dbReference>
<dbReference type="InterPro" id="IPR011006">
    <property type="entry name" value="CheY-like_superfamily"/>
</dbReference>
<sequence>MSIRGRLFWLVAVATLVPALLVGLRFLQDRQTQIAAATERLLTTANAVSLDLNDRILSTGQLLYGLSRAQDLLTGDRDACSAFLASVREQYPQFTGILSITPEGDLFCDSLQTGRSLDLRDRTYFQSALQGESGVVVQPAFGRLTGLPVLQVAWPRRGAGGDLAFVLLASLNLGDFLKEQGRLMEPGLEVALVGPDGIVLAWEGATDHGAPIGEPLADPGLLGFLEPSDQGPAVALRDVSGATWIWAVNRDAGATRTGLRVLVGQRRAELVAAADLRLRQDLTILALISIGLAVAVWLIGEVGIRRQVVRISDMAVRLGQGDLSARILPPHPGGELGGLIAVLNQTAASLQRQREAIAELDRKLLQAQRMEAVGQLTGGLAHDFNNLLTVIIGSAELLAERLEHDPDLLQLAETTRMAAERGGELTRSLLAFARRQPLEPRATDVGAELRRMEILLRRTLGEHVECRFDLAPRLPPALVDPAQLEAALLNLVLNARDAMPQGGLLTVETAAVELDADYAAQQEEVTPGEYIAIAVTDTGRGMPAEVLAQVFEPFFTTKEFGRGSGLGLSMVYGFVKQSRGHVRIYSEPDHGTTVKLYLPRAPEDGPGARRSGARLATVGGHESVLVVEDDDMVRAHVVGELTLLGYQVLAARHGQEAMEILRSEVPVDVLFTDVVMPGGMSGPQLAASALLLRSGLRVLYTSGYTENAVVHHGRLDPGVVLLSKPYRRQELAEKLRQVLRTEAG</sequence>
<evidence type="ECO:0000256" key="5">
    <source>
        <dbReference type="ARBA" id="ARBA00022679"/>
    </source>
</evidence>
<keyword evidence="4 7" id="KW-0597">Phosphoprotein</keyword>
<evidence type="ECO:0000256" key="1">
    <source>
        <dbReference type="ARBA" id="ARBA00000085"/>
    </source>
</evidence>
<dbReference type="InterPro" id="IPR036890">
    <property type="entry name" value="HATPase_C_sf"/>
</dbReference>
<evidence type="ECO:0000313" key="14">
    <source>
        <dbReference type="Proteomes" id="UP000787635"/>
    </source>
</evidence>
<dbReference type="CDD" id="cd00082">
    <property type="entry name" value="HisKA"/>
    <property type="match status" value="1"/>
</dbReference>
<dbReference type="SUPFAM" id="SSF52172">
    <property type="entry name" value="CheY-like"/>
    <property type="match status" value="1"/>
</dbReference>
<keyword evidence="9" id="KW-0472">Membrane</keyword>